<sequence length="637" mass="73547">MYKYFFFLFVVFTTTLSAQDIHYQSLLIKPELTADANAVVRNEEIEIEIEAVDKLTIRTRRVITVLNEHGENHIEAYDFYDDNSKIKNQEAIIYDKLGNEIKKFKKKHFEDRSAVGSGTLISDDRVKYMEYTAREYPYTVVYESEVQKNSTVFVQAWKPIAGYYLSVERSSYILKNPAGIPLRYEEKNLSGIEVEKSTSDFELSYSVQNLPAYNYERLSPSINNFSPHVLVALNEFSLVGVQGQATSWSEFGKWQYDHLLKGRTTLSPETIAKISTLTSDAEDNIEKARRIYQYVQDNTRYISVQLGIGGWQPMDAVEVDQVRYGDCKALTNYTKALLESQQIQSYYTVVYGGEDKTDIDKDFPSMQGNHVILNIPSEGEDIWLECTSQTTPFNYLGDFTDNRNVLIIKPEGGEIARTKIYQVHENLQETFSTITLDEKGAFNASLKRRSKGVAYGEIYHINRQTEKDQTLYYKRNWGHFKNMNLEEMAFTNDRDDQEFTEDLKFSGDRFTSKAGNRLLLPLNFLIPETYNLPRNEKRKLPLEISRGRTFEDTFEYLLPAGFEPESIPEYTFLETDFGTFELSVVIKAKEGAKTIQVKRKYVINEGLWPAESYGDFRNFMYTINSLSNQKAVIVATQ</sequence>
<feature type="domain" description="Transglutaminase-like" evidence="1">
    <location>
        <begin position="276"/>
        <end position="375"/>
    </location>
</feature>
<gene>
    <name evidence="3" type="ORF">GCM10007103_05120</name>
</gene>
<evidence type="ECO:0000313" key="3">
    <source>
        <dbReference type="EMBL" id="GHA26714.1"/>
    </source>
</evidence>
<dbReference type="InterPro" id="IPR002931">
    <property type="entry name" value="Transglutaminase-like"/>
</dbReference>
<dbReference type="Gene3D" id="3.10.620.30">
    <property type="match status" value="1"/>
</dbReference>
<protein>
    <recommendedName>
        <fullName evidence="5">DUF3857 domain-containing protein</fullName>
    </recommendedName>
</protein>
<reference evidence="3" key="1">
    <citation type="journal article" date="2014" name="Int. J. Syst. Evol. Microbiol.">
        <title>Complete genome sequence of Corynebacterium casei LMG S-19264T (=DSM 44701T), isolated from a smear-ripened cheese.</title>
        <authorList>
            <consortium name="US DOE Joint Genome Institute (JGI-PGF)"/>
            <person name="Walter F."/>
            <person name="Albersmeier A."/>
            <person name="Kalinowski J."/>
            <person name="Ruckert C."/>
        </authorList>
    </citation>
    <scope>NUCLEOTIDE SEQUENCE</scope>
    <source>
        <strain evidence="3">KCTC 12719</strain>
    </source>
</reference>
<dbReference type="Gene3D" id="2.60.120.1130">
    <property type="match status" value="1"/>
</dbReference>
<feature type="domain" description="DUF3857" evidence="2">
    <location>
        <begin position="56"/>
        <end position="213"/>
    </location>
</feature>
<reference evidence="3" key="2">
    <citation type="submission" date="2020-09" db="EMBL/GenBank/DDBJ databases">
        <authorList>
            <person name="Sun Q."/>
            <person name="Kim S."/>
        </authorList>
    </citation>
    <scope>NUCLEOTIDE SEQUENCE</scope>
    <source>
        <strain evidence="3">KCTC 12719</strain>
    </source>
</reference>
<organism evidence="3 4">
    <name type="scientific">Salinimicrobium marinum</name>
    <dbReference type="NCBI Taxonomy" id="680283"/>
    <lineage>
        <taxon>Bacteria</taxon>
        <taxon>Pseudomonadati</taxon>
        <taxon>Bacteroidota</taxon>
        <taxon>Flavobacteriia</taxon>
        <taxon>Flavobacteriales</taxon>
        <taxon>Flavobacteriaceae</taxon>
        <taxon>Salinimicrobium</taxon>
    </lineage>
</organism>
<dbReference type="AlphaFoldDB" id="A0A918VVH2"/>
<accession>A0A918VVH2</accession>
<evidence type="ECO:0000259" key="2">
    <source>
        <dbReference type="Pfam" id="PF12969"/>
    </source>
</evidence>
<dbReference type="Pfam" id="PF01841">
    <property type="entry name" value="Transglut_core"/>
    <property type="match status" value="1"/>
</dbReference>
<dbReference type="Pfam" id="PF12969">
    <property type="entry name" value="DUF3857"/>
    <property type="match status" value="1"/>
</dbReference>
<evidence type="ECO:0000259" key="1">
    <source>
        <dbReference type="Pfam" id="PF01841"/>
    </source>
</evidence>
<keyword evidence="4" id="KW-1185">Reference proteome</keyword>
<comment type="caution">
    <text evidence="3">The sequence shown here is derived from an EMBL/GenBank/DDBJ whole genome shotgun (WGS) entry which is preliminary data.</text>
</comment>
<proteinExistence type="predicted"/>
<dbReference type="SUPFAM" id="SSF54001">
    <property type="entry name" value="Cysteine proteinases"/>
    <property type="match status" value="1"/>
</dbReference>
<dbReference type="EMBL" id="BMXB01000001">
    <property type="protein sequence ID" value="GHA26714.1"/>
    <property type="molecule type" value="Genomic_DNA"/>
</dbReference>
<dbReference type="InterPro" id="IPR038765">
    <property type="entry name" value="Papain-like_cys_pep_sf"/>
</dbReference>
<dbReference type="Gene3D" id="2.60.40.3140">
    <property type="match status" value="1"/>
</dbReference>
<dbReference type="Proteomes" id="UP000610456">
    <property type="component" value="Unassembled WGS sequence"/>
</dbReference>
<evidence type="ECO:0008006" key="5">
    <source>
        <dbReference type="Google" id="ProtNLM"/>
    </source>
</evidence>
<dbReference type="InterPro" id="IPR024618">
    <property type="entry name" value="DUF3857"/>
</dbReference>
<name>A0A918VVH2_9FLAO</name>
<evidence type="ECO:0000313" key="4">
    <source>
        <dbReference type="Proteomes" id="UP000610456"/>
    </source>
</evidence>